<reference evidence="4" key="1">
    <citation type="submission" date="2018-06" db="EMBL/GenBank/DDBJ databases">
        <authorList>
            <person name="Zhirakovskaya E."/>
        </authorList>
    </citation>
    <scope>NUCLEOTIDE SEQUENCE</scope>
</reference>
<dbReference type="Gene3D" id="3.40.50.10420">
    <property type="entry name" value="NagB/RpiA/CoA transferase-like"/>
    <property type="match status" value="1"/>
</dbReference>
<dbReference type="GO" id="GO:0009396">
    <property type="term" value="P:folic acid-containing compound biosynthetic process"/>
    <property type="evidence" value="ECO:0007669"/>
    <property type="project" value="TreeGrafter"/>
</dbReference>
<comment type="similarity">
    <text evidence="1">Belongs to the 5-formyltetrahydrofolate cyclo-ligase family.</text>
</comment>
<name>A0A3B0ZGP0_9ZZZZ</name>
<keyword evidence="3" id="KW-0067">ATP-binding</keyword>
<evidence type="ECO:0000256" key="3">
    <source>
        <dbReference type="ARBA" id="ARBA00022840"/>
    </source>
</evidence>
<dbReference type="EMBL" id="UOFQ01000043">
    <property type="protein sequence ID" value="VAW86487.1"/>
    <property type="molecule type" value="Genomic_DNA"/>
</dbReference>
<dbReference type="PANTHER" id="PTHR23407:SF1">
    <property type="entry name" value="5-FORMYLTETRAHYDROFOLATE CYCLO-LIGASE"/>
    <property type="match status" value="1"/>
</dbReference>
<dbReference type="PIRSF" id="PIRSF006806">
    <property type="entry name" value="FTHF_cligase"/>
    <property type="match status" value="1"/>
</dbReference>
<dbReference type="InterPro" id="IPR024185">
    <property type="entry name" value="FTHF_cligase-like_sf"/>
</dbReference>
<dbReference type="InterPro" id="IPR002698">
    <property type="entry name" value="FTHF_cligase"/>
</dbReference>
<dbReference type="GO" id="GO:0005524">
    <property type="term" value="F:ATP binding"/>
    <property type="evidence" value="ECO:0007669"/>
    <property type="project" value="UniProtKB-KW"/>
</dbReference>
<organism evidence="4">
    <name type="scientific">hydrothermal vent metagenome</name>
    <dbReference type="NCBI Taxonomy" id="652676"/>
    <lineage>
        <taxon>unclassified sequences</taxon>
        <taxon>metagenomes</taxon>
        <taxon>ecological metagenomes</taxon>
    </lineage>
</organism>
<protein>
    <submittedName>
        <fullName evidence="4">5-formyltetrahydrofolate cyclo-ligase</fullName>
        <ecNumber evidence="4">6.3.3.2</ecNumber>
    </submittedName>
</protein>
<sequence length="196" mass="23002">MVDRSEIRQQMRQQRNALSLQQQLEAAHNVEWLIGRSHFYRNSQRIACYMANDSELSLELLIERIWLENKCCYLPVLDSIHRNRLWFAPYRPGSKMRLNRFGIPEPLCDKRELVRAQSLDLIMAPLVAFDKAGNRLGMGGGFYDRSLAFLLRRRYWHRPRLCGVAYAFQCVNRLPGEPWDVPLRTIITDSSVYNSV</sequence>
<dbReference type="GO" id="GO:0030272">
    <property type="term" value="F:5-formyltetrahydrofolate cyclo-ligase activity"/>
    <property type="evidence" value="ECO:0007669"/>
    <property type="project" value="UniProtKB-EC"/>
</dbReference>
<keyword evidence="4" id="KW-0436">Ligase</keyword>
<dbReference type="Pfam" id="PF01812">
    <property type="entry name" value="5-FTHF_cyc-lig"/>
    <property type="match status" value="1"/>
</dbReference>
<dbReference type="PANTHER" id="PTHR23407">
    <property type="entry name" value="ATPASE INHIBITOR/5-FORMYLTETRAHYDROFOLATE CYCLO-LIGASE"/>
    <property type="match status" value="1"/>
</dbReference>
<dbReference type="AlphaFoldDB" id="A0A3B0ZGP0"/>
<dbReference type="GO" id="GO:0035999">
    <property type="term" value="P:tetrahydrofolate interconversion"/>
    <property type="evidence" value="ECO:0007669"/>
    <property type="project" value="TreeGrafter"/>
</dbReference>
<evidence type="ECO:0000256" key="1">
    <source>
        <dbReference type="ARBA" id="ARBA00010638"/>
    </source>
</evidence>
<gene>
    <name evidence="4" type="ORF">MNBD_GAMMA17-1217</name>
</gene>
<dbReference type="EC" id="6.3.3.2" evidence="4"/>
<keyword evidence="2" id="KW-0547">Nucleotide-binding</keyword>
<proteinExistence type="inferred from homology"/>
<evidence type="ECO:0000313" key="4">
    <source>
        <dbReference type="EMBL" id="VAW86487.1"/>
    </source>
</evidence>
<dbReference type="NCBIfam" id="TIGR02727">
    <property type="entry name" value="MTHFS_bact"/>
    <property type="match status" value="1"/>
</dbReference>
<dbReference type="InterPro" id="IPR037171">
    <property type="entry name" value="NagB/RpiA_transferase-like"/>
</dbReference>
<evidence type="ECO:0000256" key="2">
    <source>
        <dbReference type="ARBA" id="ARBA00022741"/>
    </source>
</evidence>
<dbReference type="SUPFAM" id="SSF100950">
    <property type="entry name" value="NagB/RpiA/CoA transferase-like"/>
    <property type="match status" value="1"/>
</dbReference>
<accession>A0A3B0ZGP0</accession>